<dbReference type="Proteomes" id="UP001057402">
    <property type="component" value="Chromosome 1"/>
</dbReference>
<gene>
    <name evidence="1" type="ORF">MLD38_000415</name>
</gene>
<name>A0ACB9SIM1_9MYRT</name>
<comment type="caution">
    <text evidence="1">The sequence shown here is derived from an EMBL/GenBank/DDBJ whole genome shotgun (WGS) entry which is preliminary data.</text>
</comment>
<evidence type="ECO:0000313" key="2">
    <source>
        <dbReference type="Proteomes" id="UP001057402"/>
    </source>
</evidence>
<reference evidence="2" key="1">
    <citation type="journal article" date="2023" name="Front. Plant Sci.">
        <title>Chromosomal-level genome assembly of Melastoma candidum provides insights into trichome evolution.</title>
        <authorList>
            <person name="Zhong Y."/>
            <person name="Wu W."/>
            <person name="Sun C."/>
            <person name="Zou P."/>
            <person name="Liu Y."/>
            <person name="Dai S."/>
            <person name="Zhou R."/>
        </authorList>
    </citation>
    <scope>NUCLEOTIDE SEQUENCE [LARGE SCALE GENOMIC DNA]</scope>
</reference>
<proteinExistence type="predicted"/>
<sequence>MLKQGFLFVSALVVGFLALLVGSRELPDVPIRERHEQWMSFYDRVYENSDEKDKRFEIFNKNVEYIKSFNKNGSTTYKKGINKFADWTEKEIREANYGFKKLQPSTLPPSTPFRYANVDIADASGNVNWVDAGAVTEIKNQENCGCCWAFSSVGAMEGIIQIKKRQLISLSEQELVDCMPNGGCSGNLMEHAFDYIISNNGLDTESNYPYQAVQGICRAQPTSAATITGYEFVPGDSEDDLLRAVVNQPISVAIDASGSDFVYYQGGVFSGPCGTDLNHAVTLVGYGTAGDGTDYWLIKNSWGTTWGEEGYMRIQRGVGGLCGITLHALYPTLT</sequence>
<accession>A0ACB9SIM1</accession>
<protein>
    <submittedName>
        <fullName evidence="1">Uncharacterized protein</fullName>
    </submittedName>
</protein>
<organism evidence="1 2">
    <name type="scientific">Melastoma candidum</name>
    <dbReference type="NCBI Taxonomy" id="119954"/>
    <lineage>
        <taxon>Eukaryota</taxon>
        <taxon>Viridiplantae</taxon>
        <taxon>Streptophyta</taxon>
        <taxon>Embryophyta</taxon>
        <taxon>Tracheophyta</taxon>
        <taxon>Spermatophyta</taxon>
        <taxon>Magnoliopsida</taxon>
        <taxon>eudicotyledons</taxon>
        <taxon>Gunneridae</taxon>
        <taxon>Pentapetalae</taxon>
        <taxon>rosids</taxon>
        <taxon>malvids</taxon>
        <taxon>Myrtales</taxon>
        <taxon>Melastomataceae</taxon>
        <taxon>Melastomatoideae</taxon>
        <taxon>Melastomateae</taxon>
        <taxon>Melastoma</taxon>
    </lineage>
</organism>
<evidence type="ECO:0000313" key="1">
    <source>
        <dbReference type="EMBL" id="KAI4388042.1"/>
    </source>
</evidence>
<keyword evidence="2" id="KW-1185">Reference proteome</keyword>
<dbReference type="EMBL" id="CM042880">
    <property type="protein sequence ID" value="KAI4388042.1"/>
    <property type="molecule type" value="Genomic_DNA"/>
</dbReference>